<feature type="compositionally biased region" description="Pro residues" evidence="1">
    <location>
        <begin position="405"/>
        <end position="429"/>
    </location>
</feature>
<sequence length="560" mass="59116">MTRASGANAAAIQAAVDGFRAQLGTLNPNTPGSAPSGRREINWDGVPDGSASPSNLPFNFFNANSPRGVLFTASDGSNATTQVSQSDALTRPRFGNLEPTYPALFQTFSPERLFTTVSRPLDIVFRVPSSPIAATTNGFGAVFTGVGTANSTFLQFFDQNGRDLGSFFAPANGLSFVGVRFDQGERVALVRIRPGDAALAPGVLDRPGVDVVAMDDFIYGEPQPLPPSGESFESGLGGFTPSAAVSLPGDPTWSAVQTDQHSGSNAAFVSGPTHVTDMTLTSSPVAIRGGGPSSLTFFQRTATENTFDGGVVEISTDNGASWTRAEPAQYTENPPTARVSRSFRNPLLDPAADRFIFTGISTGWQRTALDLTPFAGRTILYRFRFGSDNSNPSRGWWVDDVSVSTPPPPPPPPTPPTPTPPVTPGPVSPRPAALRLTALSVSPSAFAAGRRGVSIRYTLTAAGTVRFTVTRDVRGRRARGRCRPSARRGRSCVIRTVVGSFGASGRAGANTLAFPARVGGRRLAAGSYTLSATAGTTSSTTFRVTRARRARRARGRRTRR</sequence>
<keyword evidence="3" id="KW-1185">Reference proteome</keyword>
<dbReference type="eggNOG" id="COG2931">
    <property type="taxonomic scope" value="Bacteria"/>
</dbReference>
<protein>
    <submittedName>
        <fullName evidence="2">Uncharacterized protein</fullName>
    </submittedName>
</protein>
<dbReference type="OrthoDB" id="937176at2"/>
<name>D3FBL2_CONWI</name>
<feature type="region of interest" description="Disordered" evidence="1">
    <location>
        <begin position="23"/>
        <end position="42"/>
    </location>
</feature>
<dbReference type="Proteomes" id="UP000008229">
    <property type="component" value="Chromosome"/>
</dbReference>
<evidence type="ECO:0000313" key="2">
    <source>
        <dbReference type="EMBL" id="ADB49381.1"/>
    </source>
</evidence>
<feature type="region of interest" description="Disordered" evidence="1">
    <location>
        <begin position="396"/>
        <end position="430"/>
    </location>
</feature>
<organism evidence="2 3">
    <name type="scientific">Conexibacter woesei (strain DSM 14684 / CCUG 47730 / CIP 108061 / JCM 11494 / NBRC 100937 / ID131577)</name>
    <dbReference type="NCBI Taxonomy" id="469383"/>
    <lineage>
        <taxon>Bacteria</taxon>
        <taxon>Bacillati</taxon>
        <taxon>Actinomycetota</taxon>
        <taxon>Thermoleophilia</taxon>
        <taxon>Solirubrobacterales</taxon>
        <taxon>Conexibacteraceae</taxon>
        <taxon>Conexibacter</taxon>
    </lineage>
</organism>
<dbReference type="HOGENOM" id="CLU_486367_0_0_11"/>
<dbReference type="RefSeq" id="WP_012932434.1">
    <property type="nucleotide sequence ID" value="NC_013739.1"/>
</dbReference>
<dbReference type="AlphaFoldDB" id="D3FBL2"/>
<dbReference type="Gene3D" id="2.60.120.260">
    <property type="entry name" value="Galactose-binding domain-like"/>
    <property type="match status" value="1"/>
</dbReference>
<accession>D3FBL2</accession>
<evidence type="ECO:0000256" key="1">
    <source>
        <dbReference type="SAM" id="MobiDB-lite"/>
    </source>
</evidence>
<reference evidence="2 3" key="1">
    <citation type="journal article" date="2010" name="Stand. Genomic Sci.">
        <title>Complete genome sequence of Conexibacter woesei type strain (ID131577).</title>
        <authorList>
            <person name="Pukall R."/>
            <person name="Lapidus A."/>
            <person name="Glavina Del Rio T."/>
            <person name="Copeland A."/>
            <person name="Tice H."/>
            <person name="Cheng J.-F."/>
            <person name="Lucas S."/>
            <person name="Chen F."/>
            <person name="Nolan M."/>
            <person name="Bruce D."/>
            <person name="Goodwin L."/>
            <person name="Pitluck S."/>
            <person name="Mavromatis K."/>
            <person name="Ivanova N."/>
            <person name="Ovchinnikova G."/>
            <person name="Pati A."/>
            <person name="Chen A."/>
            <person name="Palaniappan K."/>
            <person name="Land M."/>
            <person name="Hauser L."/>
            <person name="Chang Y.-J."/>
            <person name="Jeffries C.D."/>
            <person name="Chain P."/>
            <person name="Meincke L."/>
            <person name="Sims D."/>
            <person name="Brettin T."/>
            <person name="Detter J.C."/>
            <person name="Rohde M."/>
            <person name="Goeker M."/>
            <person name="Bristow J."/>
            <person name="Eisen J.A."/>
            <person name="Markowitz V."/>
            <person name="Kyrpides N.C."/>
            <person name="Klenk H.-P."/>
            <person name="Hugenholtz P."/>
        </authorList>
    </citation>
    <scope>NUCLEOTIDE SEQUENCE [LARGE SCALE GENOMIC DNA]</scope>
    <source>
        <strain evidence="3">DSM 14684 / CIP 108061 / JCM 11494 / NBRC 100937 / ID131577</strain>
    </source>
</reference>
<reference evidence="3" key="2">
    <citation type="submission" date="2010-01" db="EMBL/GenBank/DDBJ databases">
        <title>The complete genome of Conexibacter woesei DSM 14684.</title>
        <authorList>
            <consortium name="US DOE Joint Genome Institute (JGI-PGF)"/>
            <person name="Lucas S."/>
            <person name="Copeland A."/>
            <person name="Lapidus A."/>
            <person name="Glavina del Rio T."/>
            <person name="Dalin E."/>
            <person name="Tice H."/>
            <person name="Bruce D."/>
            <person name="Goodwin L."/>
            <person name="Pitluck S."/>
            <person name="Kyrpides N."/>
            <person name="Mavromatis K."/>
            <person name="Ivanova N."/>
            <person name="Mikhailova N."/>
            <person name="Chertkov O."/>
            <person name="Brettin T."/>
            <person name="Detter J.C."/>
            <person name="Han C."/>
            <person name="Larimer F."/>
            <person name="Land M."/>
            <person name="Hauser L."/>
            <person name="Markowitz V."/>
            <person name="Cheng J.-F."/>
            <person name="Hugenholtz P."/>
            <person name="Woyke T."/>
            <person name="Wu D."/>
            <person name="Pukall R."/>
            <person name="Steenblock K."/>
            <person name="Schneider S."/>
            <person name="Klenk H.-P."/>
            <person name="Eisen J.A."/>
        </authorList>
    </citation>
    <scope>NUCLEOTIDE SEQUENCE [LARGE SCALE GENOMIC DNA]</scope>
    <source>
        <strain evidence="3">DSM 14684 / CIP 108061 / JCM 11494 / NBRC 100937 / ID131577</strain>
    </source>
</reference>
<dbReference type="eggNOG" id="COG4412">
    <property type="taxonomic scope" value="Bacteria"/>
</dbReference>
<gene>
    <name evidence="2" type="ordered locus">Cwoe_0948</name>
</gene>
<dbReference type="STRING" id="469383.Cwoe_0948"/>
<feature type="compositionally biased region" description="Polar residues" evidence="1">
    <location>
        <begin position="24"/>
        <end position="33"/>
    </location>
</feature>
<dbReference type="EMBL" id="CP001854">
    <property type="protein sequence ID" value="ADB49381.1"/>
    <property type="molecule type" value="Genomic_DNA"/>
</dbReference>
<evidence type="ECO:0000313" key="3">
    <source>
        <dbReference type="Proteomes" id="UP000008229"/>
    </source>
</evidence>
<dbReference type="KEGG" id="cwo:Cwoe_0948"/>
<proteinExistence type="predicted"/>